<keyword evidence="1" id="KW-0732">Signal</keyword>
<reference evidence="2 3" key="1">
    <citation type="journal article" date="2011" name="Proc. Natl. Acad. Sci. U.S.A.">
        <title>Evolutionary erosion of yeast sex chromosomes by mating-type switching accidents.</title>
        <authorList>
            <person name="Gordon J.L."/>
            <person name="Armisen D."/>
            <person name="Proux-Wera E."/>
            <person name="Oheigeartaigh S.S."/>
            <person name="Byrne K.P."/>
            <person name="Wolfe K.H."/>
        </authorList>
    </citation>
    <scope>NUCLEOTIDE SEQUENCE [LARGE SCALE GENOMIC DNA]</scope>
    <source>
        <strain evidence="3">ATCC 10597 / BCRC 20456 / CBS 421 / NBRC 0211 / NRRL Y-12639</strain>
    </source>
</reference>
<dbReference type="Proteomes" id="UP000000689">
    <property type="component" value="Chromosome 9"/>
</dbReference>
<keyword evidence="3" id="KW-1185">Reference proteome</keyword>
<evidence type="ECO:0000313" key="3">
    <source>
        <dbReference type="Proteomes" id="UP000000689"/>
    </source>
</evidence>
<proteinExistence type="predicted"/>
<sequence>MPCKCYLIIIKIVFACLRFRPACLQEFGIGSVKLYGYAECLLRRSGLVSPNQTYKYLECPAEHLVERTLGAVFMITNFVLCMHAFNEILYELLESVDLLSYYFINIILSHNCVKELIVCLWKEDPTNFYFYFILLLPIQRIAVEQKRVKYYEV</sequence>
<evidence type="ECO:0000256" key="1">
    <source>
        <dbReference type="SAM" id="SignalP"/>
    </source>
</evidence>
<dbReference type="HOGENOM" id="CLU_1713765_0_0_1"/>
<dbReference type="EMBL" id="HE580275">
    <property type="protein sequence ID" value="CCD26873.1"/>
    <property type="molecule type" value="Genomic_DNA"/>
</dbReference>
<dbReference type="RefSeq" id="XP_003672116.1">
    <property type="nucleotide sequence ID" value="XM_003672068.1"/>
</dbReference>
<name>G0WGG2_NAUDC</name>
<gene>
    <name evidence="2" type="primary">NDAI0I03050</name>
    <name evidence="2" type="ordered locus">NDAI_0I03050</name>
</gene>
<organism evidence="2 3">
    <name type="scientific">Naumovozyma dairenensis (strain ATCC 10597 / BCRC 20456 / CBS 421 / NBRC 0211 / NRRL Y-12639)</name>
    <name type="common">Saccharomyces dairenensis</name>
    <dbReference type="NCBI Taxonomy" id="1071378"/>
    <lineage>
        <taxon>Eukaryota</taxon>
        <taxon>Fungi</taxon>
        <taxon>Dikarya</taxon>
        <taxon>Ascomycota</taxon>
        <taxon>Saccharomycotina</taxon>
        <taxon>Saccharomycetes</taxon>
        <taxon>Saccharomycetales</taxon>
        <taxon>Saccharomycetaceae</taxon>
        <taxon>Naumovozyma</taxon>
    </lineage>
</organism>
<dbReference type="KEGG" id="ndi:NDAI_0I03050"/>
<feature type="chain" id="PRO_5003411293" evidence="1">
    <location>
        <begin position="25"/>
        <end position="153"/>
    </location>
</feature>
<accession>G0WGG2</accession>
<evidence type="ECO:0000313" key="2">
    <source>
        <dbReference type="EMBL" id="CCD26873.1"/>
    </source>
</evidence>
<protein>
    <submittedName>
        <fullName evidence="2">Uncharacterized protein</fullName>
    </submittedName>
</protein>
<dbReference type="GeneID" id="11493963"/>
<dbReference type="AlphaFoldDB" id="G0WGG2"/>
<feature type="signal peptide" evidence="1">
    <location>
        <begin position="1"/>
        <end position="24"/>
    </location>
</feature>